<reference evidence="1" key="1">
    <citation type="submission" date="2022-10" db="EMBL/GenBank/DDBJ databases">
        <title>Complete genome sequence of Agrobacterium salinitolerans CFBP5507.</title>
        <authorList>
            <person name="Tchabashvili S."/>
            <person name="Yen H.-C."/>
            <person name="Haryono M."/>
            <person name="Lin Y.-C."/>
            <person name="Lai E.-M."/>
            <person name="Kuo C.-H."/>
        </authorList>
    </citation>
    <scope>NUCLEOTIDE SEQUENCE</scope>
    <source>
        <strain evidence="1">CFBP5507</strain>
    </source>
</reference>
<name>A0A4Z1QW58_9HYPH</name>
<dbReference type="KEGG" id="asal:CFBP5507_06260"/>
<proteinExistence type="predicted"/>
<gene>
    <name evidence="1" type="ORF">CFBP5507_06260</name>
</gene>
<dbReference type="AlphaFoldDB" id="A0A4Z1QW58"/>
<evidence type="ECO:0000313" key="2">
    <source>
        <dbReference type="Proteomes" id="UP000298735"/>
    </source>
</evidence>
<evidence type="ECO:0000313" key="1">
    <source>
        <dbReference type="EMBL" id="UYZ08603.1"/>
    </source>
</evidence>
<dbReference type="EMBL" id="CP109968">
    <property type="protein sequence ID" value="UYZ08603.1"/>
    <property type="molecule type" value="Genomic_DNA"/>
</dbReference>
<dbReference type="OrthoDB" id="8453098at2"/>
<protein>
    <submittedName>
        <fullName evidence="1">Uncharacterized protein</fullName>
    </submittedName>
</protein>
<dbReference type="Proteomes" id="UP000298735">
    <property type="component" value="Chromosome Circular"/>
</dbReference>
<organism evidence="1 2">
    <name type="scientific">Agrobacterium salinitolerans</name>
    <dbReference type="NCBI Taxonomy" id="1183413"/>
    <lineage>
        <taxon>Bacteria</taxon>
        <taxon>Pseudomonadati</taxon>
        <taxon>Pseudomonadota</taxon>
        <taxon>Alphaproteobacteria</taxon>
        <taxon>Hyphomicrobiales</taxon>
        <taxon>Rhizobiaceae</taxon>
        <taxon>Rhizobium/Agrobacterium group</taxon>
        <taxon>Agrobacterium</taxon>
    </lineage>
</organism>
<dbReference type="RefSeq" id="WP_137410379.1">
    <property type="nucleotide sequence ID" value="NZ_CP109968.1"/>
</dbReference>
<sequence>MKMHPSITPERIKEASARRISSLDNPGICIACGADADGCEPDAREYECQACGEPGVYGAEELLFEVMI</sequence>
<accession>A0A4Z1QW58</accession>